<feature type="domain" description="Chromo" evidence="3">
    <location>
        <begin position="258"/>
        <end position="323"/>
    </location>
</feature>
<comment type="caution">
    <text evidence="4">The sequence shown here is derived from an EMBL/GenBank/DDBJ whole genome shotgun (WGS) entry which is preliminary data.</text>
</comment>
<organism evidence="4 5">
    <name type="scientific">Fusarium redolens</name>
    <dbReference type="NCBI Taxonomy" id="48865"/>
    <lineage>
        <taxon>Eukaryota</taxon>
        <taxon>Fungi</taxon>
        <taxon>Dikarya</taxon>
        <taxon>Ascomycota</taxon>
        <taxon>Pezizomycotina</taxon>
        <taxon>Sordariomycetes</taxon>
        <taxon>Hypocreomycetidae</taxon>
        <taxon>Hypocreales</taxon>
        <taxon>Nectriaceae</taxon>
        <taxon>Fusarium</taxon>
        <taxon>Fusarium redolens species complex</taxon>
    </lineage>
</organism>
<dbReference type="GO" id="GO:0006338">
    <property type="term" value="P:chromatin remodeling"/>
    <property type="evidence" value="ECO:0007669"/>
    <property type="project" value="UniProtKB-ARBA"/>
</dbReference>
<evidence type="ECO:0000313" key="4">
    <source>
        <dbReference type="EMBL" id="KAH7247655.1"/>
    </source>
</evidence>
<dbReference type="EMBL" id="JAGMUX010000010">
    <property type="protein sequence ID" value="KAH7247655.1"/>
    <property type="molecule type" value="Genomic_DNA"/>
</dbReference>
<sequence>MIFTAILTMEMKSELLQTQSMETQAVSPSTANHSVGSVADCGATAPYQRVADGQRACAQLATSICSDEIVQPLKPSSTCRITTKSIVLSRFGLHRHGMPNKASPLRSRDAMPANTPSKEDGLVHRKKSDTISDSPVLRSGTLRTSTSKGTPRVPAEQCAVTPRAKHAEHAKPKSTKPQPNGDSPEEANPDFREDVAIDEFVDHRVDTDNATVDIQVKWEGGETTWESEWSLQEQVPTLVFKYWDKLGGREAATNLDIYHAFNILKRTAHPGKSKGDKYMYQVQWVGYRAADSTWEQESKLRKIAPSELEKFEAKQLASGASTEKRKTTRGPGRPRKNRRVGD</sequence>
<accession>A0A9P9GZP7</accession>
<evidence type="ECO:0000313" key="5">
    <source>
        <dbReference type="Proteomes" id="UP000720189"/>
    </source>
</evidence>
<evidence type="ECO:0000256" key="1">
    <source>
        <dbReference type="ARBA" id="ARBA00011353"/>
    </source>
</evidence>
<dbReference type="GeneID" id="70223115"/>
<protein>
    <recommendedName>
        <fullName evidence="3">Chromo domain-containing protein</fullName>
    </recommendedName>
</protein>
<dbReference type="RefSeq" id="XP_046048238.1">
    <property type="nucleotide sequence ID" value="XM_046193161.1"/>
</dbReference>
<feature type="region of interest" description="Disordered" evidence="2">
    <location>
        <begin position="312"/>
        <end position="342"/>
    </location>
</feature>
<dbReference type="PROSITE" id="PS50013">
    <property type="entry name" value="CHROMO_2"/>
    <property type="match status" value="1"/>
</dbReference>
<dbReference type="InterPro" id="IPR023780">
    <property type="entry name" value="Chromo_domain"/>
</dbReference>
<dbReference type="SUPFAM" id="SSF54160">
    <property type="entry name" value="Chromo domain-like"/>
    <property type="match status" value="2"/>
</dbReference>
<name>A0A9P9GZP7_FUSRE</name>
<dbReference type="InterPro" id="IPR016197">
    <property type="entry name" value="Chromo-like_dom_sf"/>
</dbReference>
<feature type="region of interest" description="Disordered" evidence="2">
    <location>
        <begin position="97"/>
        <end position="189"/>
    </location>
</feature>
<dbReference type="SMART" id="SM00298">
    <property type="entry name" value="CHROMO"/>
    <property type="match status" value="2"/>
</dbReference>
<comment type="subunit">
    <text evidence="1">Component of the NuA4 histone acetyltransferase complex.</text>
</comment>
<evidence type="ECO:0000256" key="2">
    <source>
        <dbReference type="SAM" id="MobiDB-lite"/>
    </source>
</evidence>
<dbReference type="Pfam" id="PF00385">
    <property type="entry name" value="Chromo"/>
    <property type="match status" value="1"/>
</dbReference>
<dbReference type="InterPro" id="IPR000953">
    <property type="entry name" value="Chromo/chromo_shadow_dom"/>
</dbReference>
<dbReference type="Proteomes" id="UP000720189">
    <property type="component" value="Unassembled WGS sequence"/>
</dbReference>
<dbReference type="Gene3D" id="2.40.50.40">
    <property type="match status" value="2"/>
</dbReference>
<feature type="compositionally biased region" description="Basic residues" evidence="2">
    <location>
        <begin position="326"/>
        <end position="342"/>
    </location>
</feature>
<dbReference type="OrthoDB" id="433924at2759"/>
<dbReference type="AlphaFoldDB" id="A0A9P9GZP7"/>
<keyword evidence="5" id="KW-1185">Reference proteome</keyword>
<gene>
    <name evidence="4" type="ORF">BKA55DRAFT_572705</name>
</gene>
<reference evidence="4" key="1">
    <citation type="journal article" date="2021" name="Nat. Commun.">
        <title>Genetic determinants of endophytism in the Arabidopsis root mycobiome.</title>
        <authorList>
            <person name="Mesny F."/>
            <person name="Miyauchi S."/>
            <person name="Thiergart T."/>
            <person name="Pickel B."/>
            <person name="Atanasova L."/>
            <person name="Karlsson M."/>
            <person name="Huettel B."/>
            <person name="Barry K.W."/>
            <person name="Haridas S."/>
            <person name="Chen C."/>
            <person name="Bauer D."/>
            <person name="Andreopoulos W."/>
            <person name="Pangilinan J."/>
            <person name="LaButti K."/>
            <person name="Riley R."/>
            <person name="Lipzen A."/>
            <person name="Clum A."/>
            <person name="Drula E."/>
            <person name="Henrissat B."/>
            <person name="Kohler A."/>
            <person name="Grigoriev I.V."/>
            <person name="Martin F.M."/>
            <person name="Hacquard S."/>
        </authorList>
    </citation>
    <scope>NUCLEOTIDE SEQUENCE</scope>
    <source>
        <strain evidence="4">MPI-CAGE-AT-0023</strain>
    </source>
</reference>
<evidence type="ECO:0000259" key="3">
    <source>
        <dbReference type="PROSITE" id="PS50013"/>
    </source>
</evidence>
<proteinExistence type="predicted"/>